<evidence type="ECO:0000313" key="2">
    <source>
        <dbReference type="EMBL" id="GIJ21040.1"/>
    </source>
</evidence>
<dbReference type="SUPFAM" id="SSF52777">
    <property type="entry name" value="CoA-dependent acyltransferases"/>
    <property type="match status" value="2"/>
</dbReference>
<accession>A0ABQ4IT15</accession>
<dbReference type="PANTHER" id="PTHR45398">
    <property type="match status" value="1"/>
</dbReference>
<keyword evidence="3" id="KW-1185">Reference proteome</keyword>
<dbReference type="Proteomes" id="UP000643165">
    <property type="component" value="Unassembled WGS sequence"/>
</dbReference>
<dbReference type="Gene3D" id="3.30.559.30">
    <property type="entry name" value="Nonribosomal peptide synthetase, condensation domain"/>
    <property type="match status" value="1"/>
</dbReference>
<proteinExistence type="predicted"/>
<evidence type="ECO:0000259" key="1">
    <source>
        <dbReference type="Pfam" id="PF00668"/>
    </source>
</evidence>
<gene>
    <name evidence="2" type="ORF">Vlu01_16640</name>
</gene>
<sequence>MVELGRSGDLPLLPSQAWFMHQMLPHMLNPNNWNLSQVVQLPAAADSDLAQAAVAAVWREQQALRLTFRQDAQGWRQRVGDVETPVPFHVVDFSGLDPGHYQEAGEILFDQAQYSLNIEAGPLVRFVYVRLANGLPPRLLVAVHHLVCDGLSLWILTSEIERAVDRLLASRPLGSGRAAPYVDCVRALEEYVASEALHAEIDHWSTLGQQAVGRPFGEPHPHNGLFKQWATILVRAEHAPARVIARDWPGRSLVPLELVSLALVVDVMTELVDGPIWVEVIGRGRDLTRGRTGELVFPHRVRRTVGWFSTAGLVLLPPRGELDPEAFVRRVGDQLDAAPNKGMGLNLLRWLAPPGGHSTVVDRIGASSAFVFNYLGSVDSSRAETLKKGVSLPLLPKNRDPLLPPAPIHVRVVAADDELLFFIDYDPGRQAPSDIAGVVTLLETACKRYAQI</sequence>
<name>A0ABQ4IT15_9ACTN</name>
<dbReference type="InterPro" id="IPR023213">
    <property type="entry name" value="CAT-like_dom_sf"/>
</dbReference>
<dbReference type="EMBL" id="BOPB01000009">
    <property type="protein sequence ID" value="GIJ21040.1"/>
    <property type="molecule type" value="Genomic_DNA"/>
</dbReference>
<dbReference type="InterPro" id="IPR001242">
    <property type="entry name" value="Condensation_dom"/>
</dbReference>
<evidence type="ECO:0000313" key="3">
    <source>
        <dbReference type="Proteomes" id="UP000643165"/>
    </source>
</evidence>
<dbReference type="Gene3D" id="3.30.559.10">
    <property type="entry name" value="Chloramphenicol acetyltransferase-like domain"/>
    <property type="match status" value="1"/>
</dbReference>
<dbReference type="RefSeq" id="WP_203996206.1">
    <property type="nucleotide sequence ID" value="NZ_BOPB01000009.1"/>
</dbReference>
<reference evidence="2 3" key="1">
    <citation type="submission" date="2021-01" db="EMBL/GenBank/DDBJ databases">
        <title>Whole genome shotgun sequence of Verrucosispora lutea NBRC 106530.</title>
        <authorList>
            <person name="Komaki H."/>
            <person name="Tamura T."/>
        </authorList>
    </citation>
    <scope>NUCLEOTIDE SEQUENCE [LARGE SCALE GENOMIC DNA]</scope>
    <source>
        <strain evidence="2 3">NBRC 106530</strain>
    </source>
</reference>
<protein>
    <recommendedName>
        <fullName evidence="1">Condensation domain-containing protein</fullName>
    </recommendedName>
</protein>
<comment type="caution">
    <text evidence="2">The sequence shown here is derived from an EMBL/GenBank/DDBJ whole genome shotgun (WGS) entry which is preliminary data.</text>
</comment>
<dbReference type="Pfam" id="PF00668">
    <property type="entry name" value="Condensation"/>
    <property type="match status" value="1"/>
</dbReference>
<dbReference type="PANTHER" id="PTHR45398:SF1">
    <property type="entry name" value="ENZYME, PUTATIVE (JCVI)-RELATED"/>
    <property type="match status" value="1"/>
</dbReference>
<feature type="domain" description="Condensation" evidence="1">
    <location>
        <begin position="8"/>
        <end position="209"/>
    </location>
</feature>
<organism evidence="2 3">
    <name type="scientific">Micromonospora lutea</name>
    <dbReference type="NCBI Taxonomy" id="419825"/>
    <lineage>
        <taxon>Bacteria</taxon>
        <taxon>Bacillati</taxon>
        <taxon>Actinomycetota</taxon>
        <taxon>Actinomycetes</taxon>
        <taxon>Micromonosporales</taxon>
        <taxon>Micromonosporaceae</taxon>
        <taxon>Micromonospora</taxon>
    </lineage>
</organism>